<dbReference type="AlphaFoldDB" id="A0AAD5X2C1"/>
<dbReference type="EMBL" id="JADGJD010000825">
    <property type="protein sequence ID" value="KAJ3048237.1"/>
    <property type="molecule type" value="Genomic_DNA"/>
</dbReference>
<feature type="compositionally biased region" description="Basic and acidic residues" evidence="1">
    <location>
        <begin position="500"/>
        <end position="515"/>
    </location>
</feature>
<feature type="region of interest" description="Disordered" evidence="1">
    <location>
        <begin position="565"/>
        <end position="609"/>
    </location>
</feature>
<gene>
    <name evidence="2" type="ORF">HK097_010747</name>
</gene>
<feature type="compositionally biased region" description="Pro residues" evidence="1">
    <location>
        <begin position="678"/>
        <end position="706"/>
    </location>
</feature>
<evidence type="ECO:0000256" key="1">
    <source>
        <dbReference type="SAM" id="MobiDB-lite"/>
    </source>
</evidence>
<protein>
    <submittedName>
        <fullName evidence="2">Uncharacterized protein</fullName>
    </submittedName>
</protein>
<evidence type="ECO:0000313" key="3">
    <source>
        <dbReference type="Proteomes" id="UP001212841"/>
    </source>
</evidence>
<accession>A0AAD5X2C1</accession>
<feature type="compositionally biased region" description="Polar residues" evidence="1">
    <location>
        <begin position="516"/>
        <end position="532"/>
    </location>
</feature>
<organism evidence="2 3">
    <name type="scientific">Rhizophlyctis rosea</name>
    <dbReference type="NCBI Taxonomy" id="64517"/>
    <lineage>
        <taxon>Eukaryota</taxon>
        <taxon>Fungi</taxon>
        <taxon>Fungi incertae sedis</taxon>
        <taxon>Chytridiomycota</taxon>
        <taxon>Chytridiomycota incertae sedis</taxon>
        <taxon>Chytridiomycetes</taxon>
        <taxon>Rhizophlyctidales</taxon>
        <taxon>Rhizophlyctidaceae</taxon>
        <taxon>Rhizophlyctis</taxon>
    </lineage>
</organism>
<feature type="compositionally biased region" description="Low complexity" evidence="1">
    <location>
        <begin position="466"/>
        <end position="481"/>
    </location>
</feature>
<feature type="region of interest" description="Disordered" evidence="1">
    <location>
        <begin position="794"/>
        <end position="814"/>
    </location>
</feature>
<feature type="compositionally biased region" description="Polar residues" evidence="1">
    <location>
        <begin position="740"/>
        <end position="765"/>
    </location>
</feature>
<sequence length="847" mass="92769">MLRAFSSITSLIANTPIIDVHINPIYNEPELADLVQGQTAYLLEPGAQALNFQVRITNTTINPLACSAVELVLVSGRGVRTAVDGDRSSKEAELHFQPIGRVAVPVWTGGVHLGPKDQLAATVSLPVPENLPNTYDIPQSEQGVLKSTKLLSELITHHLFLVARHVTYHETQSLPYFLSESVIRFLRMQTRTPRHQVGEVRTFQKWGEDVEEISLTGRNDPDKDLFSVTVRALNSIFLPEQNKIHGTLLFTRLQEVPMRIPRIMVELMEKSNTSSFPERILSKAYGYSLENLAVSKDSPITIPFRLDLNYIHPDIDALTAASTNSPIISHVLRVTIRVVTPKNESTGLWKMTDLTREERFEIPISVKCTTLAKRESLGMQWKTEVPAEDTVREALTTPVEANGGEEFVKRAEIEGQVEREVEGARKDSEDEVLQVVAENLKGRQALASGFIVSAEVPSSQSPRTHPAYTPAPSATTPQPSDSVDEPKSVSAETPFQSAEQPERETKPQTVDEKRATTWTLSTDEQAEQSPVVTAQPVAPSPKRRNTFSLRAPPPDVDVIAAAVPTAESTQPSAVTVKSETQPAPTNVPTTSDAAPSPRRRGTFSLRLPPPDVDVIKAIAPVGQLVQEPTSSVDLDAFPTAPTLSNSNPGSPKRRSRTFSFTSPVADVETISSTVPAEPVHPPIPTTTPQPIPTPTPAPTSPPPPRPTTSESQIAPLSAPIPTTPPASYTIDTDPLEDSFTPKSPFSTPKSRLSLFNSPRRTSTPQPEEMSFNTITTTTTAAKVPVKSEVLDETELAFTSPEEPERKESKRKFRPESFIRHIQLPRYPSGESVTDLEVVVCTPPIRDE</sequence>
<keyword evidence="3" id="KW-1185">Reference proteome</keyword>
<name>A0AAD5X2C1_9FUNG</name>
<reference evidence="2" key="1">
    <citation type="submission" date="2020-05" db="EMBL/GenBank/DDBJ databases">
        <title>Phylogenomic resolution of chytrid fungi.</title>
        <authorList>
            <person name="Stajich J.E."/>
            <person name="Amses K."/>
            <person name="Simmons R."/>
            <person name="Seto K."/>
            <person name="Myers J."/>
            <person name="Bonds A."/>
            <person name="Quandt C.A."/>
            <person name="Barry K."/>
            <person name="Liu P."/>
            <person name="Grigoriev I."/>
            <person name="Longcore J.E."/>
            <person name="James T.Y."/>
        </authorList>
    </citation>
    <scope>NUCLEOTIDE SEQUENCE</scope>
    <source>
        <strain evidence="2">JEL0318</strain>
    </source>
</reference>
<feature type="region of interest" description="Disordered" evidence="1">
    <location>
        <begin position="630"/>
        <end position="771"/>
    </location>
</feature>
<dbReference type="Proteomes" id="UP001212841">
    <property type="component" value="Unassembled WGS sequence"/>
</dbReference>
<feature type="compositionally biased region" description="Polar residues" evidence="1">
    <location>
        <begin position="566"/>
        <end position="593"/>
    </location>
</feature>
<proteinExistence type="predicted"/>
<feature type="compositionally biased region" description="Basic and acidic residues" evidence="1">
    <location>
        <begin position="802"/>
        <end position="814"/>
    </location>
</feature>
<feature type="compositionally biased region" description="Polar residues" evidence="1">
    <location>
        <begin position="490"/>
        <end position="499"/>
    </location>
</feature>
<comment type="caution">
    <text evidence="2">The sequence shown here is derived from an EMBL/GenBank/DDBJ whole genome shotgun (WGS) entry which is preliminary data.</text>
</comment>
<evidence type="ECO:0000313" key="2">
    <source>
        <dbReference type="EMBL" id="KAJ3048237.1"/>
    </source>
</evidence>
<feature type="region of interest" description="Disordered" evidence="1">
    <location>
        <begin position="456"/>
        <end position="553"/>
    </location>
</feature>